<proteinExistence type="inferred from homology"/>
<evidence type="ECO:0000256" key="1">
    <source>
        <dbReference type="ARBA" id="ARBA00004245"/>
    </source>
</evidence>
<dbReference type="PROSITE" id="PS51307">
    <property type="entry name" value="ASD2"/>
    <property type="match status" value="1"/>
</dbReference>
<evidence type="ECO:0000256" key="2">
    <source>
        <dbReference type="ARBA" id="ARBA00006469"/>
    </source>
</evidence>
<dbReference type="Gene3D" id="6.10.250.3120">
    <property type="match status" value="1"/>
</dbReference>
<dbReference type="Pfam" id="PF08687">
    <property type="entry name" value="ASD2"/>
    <property type="match status" value="1"/>
</dbReference>
<comment type="subcellular location">
    <subcellularLocation>
        <location evidence="1">Cytoplasm</location>
        <location evidence="1">Cytoskeleton</location>
    </subcellularLocation>
</comment>
<organism evidence="7 8">
    <name type="scientific">Staurois parvus</name>
    <dbReference type="NCBI Taxonomy" id="386267"/>
    <lineage>
        <taxon>Eukaryota</taxon>
        <taxon>Metazoa</taxon>
        <taxon>Chordata</taxon>
        <taxon>Craniata</taxon>
        <taxon>Vertebrata</taxon>
        <taxon>Euteleostomi</taxon>
        <taxon>Amphibia</taxon>
        <taxon>Batrachia</taxon>
        <taxon>Anura</taxon>
        <taxon>Neobatrachia</taxon>
        <taxon>Ranoidea</taxon>
        <taxon>Ranidae</taxon>
        <taxon>Staurois</taxon>
    </lineage>
</organism>
<name>A0ABN9GGP0_9NEOB</name>
<dbReference type="PANTHER" id="PTHR15012">
    <property type="entry name" value="APICAL PROTEIN/SHROOM-RELATED"/>
    <property type="match status" value="1"/>
</dbReference>
<evidence type="ECO:0000256" key="5">
    <source>
        <dbReference type="SAM" id="Coils"/>
    </source>
</evidence>
<accession>A0ABN9GGP0</accession>
<sequence>AQQGLQEDIIANVTLGCELENLLKSLCKPNEYDKFRSFIGDLDKVVNLLLSLSGRLTRVESALNCGDPGPSMEEKLNLLEKKKQLTDQLEDAQELKAHVTRREQVVLEAVSKYLNEDQLQDYQHYVKMTSALIVEQRELEDKIRLGEEQLRCLRESL</sequence>
<gene>
    <name evidence="7" type="ORF">SPARVUS_LOCUS14122860</name>
</gene>
<dbReference type="PANTHER" id="PTHR15012:SF35">
    <property type="entry name" value="PROTEIN SHROOM4"/>
    <property type="match status" value="1"/>
</dbReference>
<protein>
    <recommendedName>
        <fullName evidence="6">ASD2 domain-containing protein</fullName>
    </recommendedName>
</protein>
<keyword evidence="3" id="KW-0963">Cytoplasm</keyword>
<comment type="caution">
    <text evidence="7">The sequence shown here is derived from an EMBL/GenBank/DDBJ whole genome shotgun (WGS) entry which is preliminary data.</text>
</comment>
<evidence type="ECO:0000256" key="4">
    <source>
        <dbReference type="ARBA" id="ARBA00023212"/>
    </source>
</evidence>
<reference evidence="7" key="1">
    <citation type="submission" date="2023-05" db="EMBL/GenBank/DDBJ databases">
        <authorList>
            <person name="Stuckert A."/>
        </authorList>
    </citation>
    <scope>NUCLEOTIDE SEQUENCE</scope>
</reference>
<evidence type="ECO:0000259" key="6">
    <source>
        <dbReference type="PROSITE" id="PS51307"/>
    </source>
</evidence>
<comment type="similarity">
    <text evidence="2">Belongs to the shroom family.</text>
</comment>
<dbReference type="InterPro" id="IPR027685">
    <property type="entry name" value="Shroom_fam"/>
</dbReference>
<evidence type="ECO:0000256" key="3">
    <source>
        <dbReference type="ARBA" id="ARBA00022490"/>
    </source>
</evidence>
<dbReference type="InterPro" id="IPR014799">
    <property type="entry name" value="ASD2_dom"/>
</dbReference>
<dbReference type="Proteomes" id="UP001162483">
    <property type="component" value="Unassembled WGS sequence"/>
</dbReference>
<evidence type="ECO:0000313" key="8">
    <source>
        <dbReference type="Proteomes" id="UP001162483"/>
    </source>
</evidence>
<evidence type="ECO:0000313" key="7">
    <source>
        <dbReference type="EMBL" id="CAI9608560.1"/>
    </source>
</evidence>
<keyword evidence="8" id="KW-1185">Reference proteome</keyword>
<dbReference type="EMBL" id="CATNWA010018630">
    <property type="protein sequence ID" value="CAI9608560.1"/>
    <property type="molecule type" value="Genomic_DNA"/>
</dbReference>
<keyword evidence="5" id="KW-0175">Coiled coil</keyword>
<feature type="coiled-coil region" evidence="5">
    <location>
        <begin position="72"/>
        <end position="102"/>
    </location>
</feature>
<keyword evidence="4" id="KW-0206">Cytoskeleton</keyword>
<feature type="non-terminal residue" evidence="7">
    <location>
        <position position="1"/>
    </location>
</feature>
<feature type="domain" description="ASD2" evidence="6">
    <location>
        <begin position="1"/>
        <end position="157"/>
    </location>
</feature>